<proteinExistence type="predicted"/>
<reference evidence="4 5" key="1">
    <citation type="submission" date="2021-01" db="EMBL/GenBank/DDBJ databases">
        <title>Whole genome shotgun sequence of Actinoplanes durhamensis NBRC 14914.</title>
        <authorList>
            <person name="Komaki H."/>
            <person name="Tamura T."/>
        </authorList>
    </citation>
    <scope>NUCLEOTIDE SEQUENCE [LARGE SCALE GENOMIC DNA]</scope>
    <source>
        <strain evidence="4 5">NBRC 14914</strain>
    </source>
</reference>
<evidence type="ECO:0000256" key="2">
    <source>
        <dbReference type="SAM" id="MobiDB-lite"/>
    </source>
</evidence>
<accession>A0ABQ3YW41</accession>
<comment type="caution">
    <text evidence="4">The sequence shown here is derived from an EMBL/GenBank/DDBJ whole genome shotgun (WGS) entry which is preliminary data.</text>
</comment>
<dbReference type="InterPro" id="IPR036291">
    <property type="entry name" value="NAD(P)-bd_dom_sf"/>
</dbReference>
<dbReference type="PANTHER" id="PTHR44154:SF1">
    <property type="entry name" value="QUINONE OXIDOREDUCTASE"/>
    <property type="match status" value="1"/>
</dbReference>
<dbReference type="InterPro" id="IPR013149">
    <property type="entry name" value="ADH-like_C"/>
</dbReference>
<gene>
    <name evidence="4" type="ORF">Adu01nite_31700</name>
</gene>
<dbReference type="InterPro" id="IPR011032">
    <property type="entry name" value="GroES-like_sf"/>
</dbReference>
<evidence type="ECO:0000313" key="5">
    <source>
        <dbReference type="Proteomes" id="UP000637628"/>
    </source>
</evidence>
<dbReference type="SMART" id="SM00829">
    <property type="entry name" value="PKS_ER"/>
    <property type="match status" value="1"/>
</dbReference>
<keyword evidence="1" id="KW-0521">NADP</keyword>
<feature type="domain" description="Enoyl reductase (ER)" evidence="3">
    <location>
        <begin position="10"/>
        <end position="328"/>
    </location>
</feature>
<name>A0ABQ3YW41_9ACTN</name>
<evidence type="ECO:0000313" key="4">
    <source>
        <dbReference type="EMBL" id="GIE01820.1"/>
    </source>
</evidence>
<evidence type="ECO:0000259" key="3">
    <source>
        <dbReference type="SMART" id="SM00829"/>
    </source>
</evidence>
<feature type="region of interest" description="Disordered" evidence="2">
    <location>
        <begin position="191"/>
        <end position="211"/>
    </location>
</feature>
<organism evidence="4 5">
    <name type="scientific">Paractinoplanes durhamensis</name>
    <dbReference type="NCBI Taxonomy" id="113563"/>
    <lineage>
        <taxon>Bacteria</taxon>
        <taxon>Bacillati</taxon>
        <taxon>Actinomycetota</taxon>
        <taxon>Actinomycetes</taxon>
        <taxon>Micromonosporales</taxon>
        <taxon>Micromonosporaceae</taxon>
        <taxon>Paractinoplanes</taxon>
    </lineage>
</organism>
<dbReference type="InterPro" id="IPR013154">
    <property type="entry name" value="ADH-like_N"/>
</dbReference>
<dbReference type="EMBL" id="BOML01000027">
    <property type="protein sequence ID" value="GIE01820.1"/>
    <property type="molecule type" value="Genomic_DNA"/>
</dbReference>
<keyword evidence="5" id="KW-1185">Reference proteome</keyword>
<dbReference type="PANTHER" id="PTHR44154">
    <property type="entry name" value="QUINONE OXIDOREDUCTASE"/>
    <property type="match status" value="1"/>
</dbReference>
<dbReference type="SUPFAM" id="SSF50129">
    <property type="entry name" value="GroES-like"/>
    <property type="match status" value="1"/>
</dbReference>
<dbReference type="SUPFAM" id="SSF51735">
    <property type="entry name" value="NAD(P)-binding Rossmann-fold domains"/>
    <property type="match status" value="1"/>
</dbReference>
<dbReference type="InterPro" id="IPR020843">
    <property type="entry name" value="ER"/>
</dbReference>
<dbReference type="Gene3D" id="3.90.180.10">
    <property type="entry name" value="Medium-chain alcohol dehydrogenases, catalytic domain"/>
    <property type="match status" value="1"/>
</dbReference>
<evidence type="ECO:0000256" key="1">
    <source>
        <dbReference type="ARBA" id="ARBA00022857"/>
    </source>
</evidence>
<dbReference type="InterPro" id="IPR051603">
    <property type="entry name" value="Zinc-ADH_QOR/CCCR"/>
</dbReference>
<dbReference type="Proteomes" id="UP000637628">
    <property type="component" value="Unassembled WGS sequence"/>
</dbReference>
<feature type="compositionally biased region" description="Basic and acidic residues" evidence="2">
    <location>
        <begin position="191"/>
        <end position="202"/>
    </location>
</feature>
<sequence length="330" mass="33269">MKAISIKKFGGPDGLAVIDLPDPAPASGQVLIAVEAAGVGGVDVMIRSGALGFPEGFVPGGEVAGTVTAVGEDADPAWIGRRVWAPISTSVGGGYAEQAVAPVGDAVPLPADLSAVEAVALGSAGIVAHFGLAHARFVPGESVLVRGAAGSLGIMTVQLAASGGAAAVAVTTSSPERGRLLRDLGATHVLNRDGNRDHHADADGSSGGGSGSDSFDVIIDVVAGPGMPLFFERLKPTGRLVVVGAVGGMPRADFGMTMMAAFQKSLTFATFSAATVPEEARRAVRTEQFAAAARGDLRTVVHEVLPLEEAVLAHRKMAAGEVFGRIVLTP</sequence>
<protein>
    <submittedName>
        <fullName evidence="4">Oxidoreductase</fullName>
    </submittedName>
</protein>
<dbReference type="Pfam" id="PF08240">
    <property type="entry name" value="ADH_N"/>
    <property type="match status" value="1"/>
</dbReference>
<dbReference type="Gene3D" id="3.40.50.720">
    <property type="entry name" value="NAD(P)-binding Rossmann-like Domain"/>
    <property type="match status" value="1"/>
</dbReference>
<dbReference type="Pfam" id="PF00107">
    <property type="entry name" value="ADH_zinc_N"/>
    <property type="match status" value="1"/>
</dbReference>
<dbReference type="RefSeq" id="WP_239132444.1">
    <property type="nucleotide sequence ID" value="NZ_BAAATX010000005.1"/>
</dbReference>